<name>E3RWF2_PYRTT</name>
<dbReference type="HOGENOM" id="CLU_167027_0_0_1"/>
<protein>
    <submittedName>
        <fullName evidence="1">Uncharacterized protein</fullName>
    </submittedName>
</protein>
<dbReference type="EMBL" id="GL535468">
    <property type="protein sequence ID" value="EFQ89949.1"/>
    <property type="molecule type" value="Genomic_DNA"/>
</dbReference>
<organism evidence="2">
    <name type="scientific">Pyrenophora teres f. teres (strain 0-1)</name>
    <name type="common">Barley net blotch fungus</name>
    <name type="synonym">Drechslera teres f. teres</name>
    <dbReference type="NCBI Taxonomy" id="861557"/>
    <lineage>
        <taxon>Eukaryota</taxon>
        <taxon>Fungi</taxon>
        <taxon>Dikarya</taxon>
        <taxon>Ascomycota</taxon>
        <taxon>Pezizomycotina</taxon>
        <taxon>Dothideomycetes</taxon>
        <taxon>Pleosporomycetidae</taxon>
        <taxon>Pleosporales</taxon>
        <taxon>Pleosporineae</taxon>
        <taxon>Pleosporaceae</taxon>
        <taxon>Pyrenophora</taxon>
    </lineage>
</organism>
<proteinExistence type="predicted"/>
<gene>
    <name evidence="1" type="ORF">PTT_13610</name>
</gene>
<dbReference type="AlphaFoldDB" id="E3RWF2"/>
<keyword evidence="2" id="KW-1185">Reference proteome</keyword>
<sequence>MKEMSRFDGYKAISISAPSAVTPVPAIIRSTATATYATWLFENTTILCTSHNLAIANLEDAFESLAIQLNNGDIALAQSVVGEQRMLLEQIGMKGGTRIIITREEEAFERELFGEGSKA</sequence>
<evidence type="ECO:0000313" key="1">
    <source>
        <dbReference type="EMBL" id="EFQ89949.1"/>
    </source>
</evidence>
<dbReference type="Proteomes" id="UP000001067">
    <property type="component" value="Unassembled WGS sequence"/>
</dbReference>
<evidence type="ECO:0000313" key="2">
    <source>
        <dbReference type="Proteomes" id="UP000001067"/>
    </source>
</evidence>
<reference evidence="1 2" key="1">
    <citation type="journal article" date="2010" name="Genome Biol.">
        <title>A first genome assembly of the barley fungal pathogen Pyrenophora teres f. teres.</title>
        <authorList>
            <person name="Ellwood S.R."/>
            <person name="Liu Z."/>
            <person name="Syme R.A."/>
            <person name="Lai Z."/>
            <person name="Hane J.K."/>
            <person name="Keiper F."/>
            <person name="Moffat C.S."/>
            <person name="Oliver R.P."/>
            <person name="Friesen T.L."/>
        </authorList>
    </citation>
    <scope>NUCLEOTIDE SEQUENCE [LARGE SCALE GENOMIC DNA]</scope>
    <source>
        <strain evidence="1 2">0-1</strain>
    </source>
</reference>
<accession>E3RWF2</accession>
<dbReference type="KEGG" id="pte:PTT_13610"/>